<organism evidence="1 2">
    <name type="scientific">Amycolatopsis coloradensis</name>
    <dbReference type="NCBI Taxonomy" id="76021"/>
    <lineage>
        <taxon>Bacteria</taxon>
        <taxon>Bacillati</taxon>
        <taxon>Actinomycetota</taxon>
        <taxon>Actinomycetes</taxon>
        <taxon>Pseudonocardiales</taxon>
        <taxon>Pseudonocardiaceae</taxon>
        <taxon>Amycolatopsis</taxon>
    </lineage>
</organism>
<reference evidence="1" key="1">
    <citation type="submission" date="2023-10" db="EMBL/GenBank/DDBJ databases">
        <title>Whole genome sequencing of actinobacterial strain Amycolatopsis sp. (BCA-696) identifies the underlying plant growth-promoting genes.</title>
        <authorList>
            <person name="Gandham P."/>
            <person name="Vadla N."/>
            <person name="Saji A."/>
            <person name="Srinivas V."/>
            <person name="Ruperao P."/>
            <person name="Selvanayagam S."/>
            <person name="Saxena R.K."/>
            <person name="Rathore A."/>
            <person name="Gopalakrishnan S."/>
            <person name="Thakur V."/>
        </authorList>
    </citation>
    <scope>NUCLEOTIDE SEQUENCE</scope>
    <source>
        <strain evidence="1">BCA-696</strain>
    </source>
</reference>
<name>A0ACD5BE74_9PSEU</name>
<protein>
    <submittedName>
        <fullName evidence="1">M23 family metallopeptidase</fullName>
        <ecNumber evidence="1">3.4.-.-</ecNumber>
    </submittedName>
</protein>
<gene>
    <name evidence="1" type="ORF">LCL61_18765</name>
</gene>
<proteinExistence type="predicted"/>
<keyword evidence="1" id="KW-0378">Hydrolase</keyword>
<evidence type="ECO:0000313" key="2">
    <source>
        <dbReference type="Proteomes" id="UP001456344"/>
    </source>
</evidence>
<accession>A0ACD5BE74</accession>
<keyword evidence="2" id="KW-1185">Reference proteome</keyword>
<evidence type="ECO:0000313" key="1">
    <source>
        <dbReference type="EMBL" id="WYW17594.1"/>
    </source>
</evidence>
<dbReference type="EC" id="3.4.-.-" evidence="1"/>
<sequence length="185" mass="20279">MGNDWLETGLYHSDSGRITSYFDGYVNTSGRHEGIDFARGFGVPVYSLTQGSVIRKTEGSNGSGGLSTVAIYNRDQDFTIIYLHLNPSNGLAVGEFAGRGRQIGTEEYRGASATHTHVEYRPGRHESASDSTGGLVLDNPSPLCSPEPSGLPRSRTPRPDVEPALFRRSFRLPLPCRLPTLMRHR</sequence>
<dbReference type="Proteomes" id="UP001456344">
    <property type="component" value="Chromosome"/>
</dbReference>
<dbReference type="EMBL" id="CP150484">
    <property type="protein sequence ID" value="WYW17594.1"/>
    <property type="molecule type" value="Genomic_DNA"/>
</dbReference>